<protein>
    <submittedName>
        <fullName evidence="1">Uncharacterized protein</fullName>
    </submittedName>
</protein>
<sequence>MNENTSAQCLRRMRAGSAIGKISITCGRGFAGGFFGPFLRFAGAFGPGFRRADRAESSRRMSCFSASSTNSSPLGRKIAA</sequence>
<dbReference type="AlphaFoldDB" id="A0A5D0R802"/>
<reference evidence="1 2" key="1">
    <citation type="submission" date="2019-08" db="EMBL/GenBank/DDBJ databases">
        <title>Identification of a novel species of the genus Boseongicola.</title>
        <authorList>
            <person name="Zhang X.-Q."/>
        </authorList>
    </citation>
    <scope>NUCLEOTIDE SEQUENCE [LARGE SCALE GENOMIC DNA]</scope>
    <source>
        <strain evidence="1 2">HY14</strain>
    </source>
</reference>
<comment type="caution">
    <text evidence="1">The sequence shown here is derived from an EMBL/GenBank/DDBJ whole genome shotgun (WGS) entry which is preliminary data.</text>
</comment>
<accession>A0A5D0R802</accession>
<gene>
    <name evidence="1" type="ORF">FVF75_16130</name>
</gene>
<evidence type="ECO:0000313" key="1">
    <source>
        <dbReference type="EMBL" id="TYB77780.1"/>
    </source>
</evidence>
<organism evidence="1 2">
    <name type="scientific">Maritimibacter fusiformis</name>
    <dbReference type="NCBI Taxonomy" id="2603819"/>
    <lineage>
        <taxon>Bacteria</taxon>
        <taxon>Pseudomonadati</taxon>
        <taxon>Pseudomonadota</taxon>
        <taxon>Alphaproteobacteria</taxon>
        <taxon>Rhodobacterales</taxon>
        <taxon>Roseobacteraceae</taxon>
        <taxon>Maritimibacter</taxon>
    </lineage>
</organism>
<dbReference type="Proteomes" id="UP000322080">
    <property type="component" value="Unassembled WGS sequence"/>
</dbReference>
<keyword evidence="2" id="KW-1185">Reference proteome</keyword>
<proteinExistence type="predicted"/>
<evidence type="ECO:0000313" key="2">
    <source>
        <dbReference type="Proteomes" id="UP000322080"/>
    </source>
</evidence>
<name>A0A5D0R802_9RHOB</name>
<dbReference type="EMBL" id="VSIY01000015">
    <property type="protein sequence ID" value="TYB77780.1"/>
    <property type="molecule type" value="Genomic_DNA"/>
</dbReference>